<accession>A0ABU9X8E6</accession>
<dbReference type="EMBL" id="JBDGHN010000005">
    <property type="protein sequence ID" value="MEN2751685.1"/>
    <property type="molecule type" value="Genomic_DNA"/>
</dbReference>
<keyword evidence="1" id="KW-1133">Transmembrane helix</keyword>
<dbReference type="Gene3D" id="3.60.21.10">
    <property type="match status" value="1"/>
</dbReference>
<reference evidence="3 4" key="1">
    <citation type="submission" date="2024-05" db="EMBL/GenBank/DDBJ databases">
        <authorList>
            <person name="Kim H.-Y."/>
            <person name="Kim E."/>
            <person name="Cai Y."/>
            <person name="Yang S.-M."/>
            <person name="Lee W."/>
        </authorList>
    </citation>
    <scope>NUCLEOTIDE SEQUENCE [LARGE SCALE GENOMIC DNA]</scope>
    <source>
        <strain evidence="3 4">FBL11</strain>
    </source>
</reference>
<feature type="transmembrane region" description="Helical" evidence="1">
    <location>
        <begin position="61"/>
        <end position="86"/>
    </location>
</feature>
<feature type="transmembrane region" description="Helical" evidence="1">
    <location>
        <begin position="98"/>
        <end position="119"/>
    </location>
</feature>
<feature type="transmembrane region" description="Helical" evidence="1">
    <location>
        <begin position="36"/>
        <end position="55"/>
    </location>
</feature>
<keyword evidence="4" id="KW-1185">Reference proteome</keyword>
<dbReference type="RefSeq" id="WP_345832219.1">
    <property type="nucleotide sequence ID" value="NZ_JBDGHN010000005.1"/>
</dbReference>
<dbReference type="CDD" id="cd07385">
    <property type="entry name" value="MPP_YkuE_C"/>
    <property type="match status" value="1"/>
</dbReference>
<dbReference type="InterPro" id="IPR004843">
    <property type="entry name" value="Calcineurin-like_PHP"/>
</dbReference>
<dbReference type="InterPro" id="IPR029052">
    <property type="entry name" value="Metallo-depent_PP-like"/>
</dbReference>
<evidence type="ECO:0000313" key="4">
    <source>
        <dbReference type="Proteomes" id="UP001461960"/>
    </source>
</evidence>
<evidence type="ECO:0000313" key="3">
    <source>
        <dbReference type="EMBL" id="MEN2751685.1"/>
    </source>
</evidence>
<feature type="domain" description="Calcineurin-like phosphoesterase" evidence="2">
    <location>
        <begin position="140"/>
        <end position="300"/>
    </location>
</feature>
<keyword evidence="1" id="KW-0472">Membrane</keyword>
<proteinExistence type="predicted"/>
<dbReference type="Proteomes" id="UP001461960">
    <property type="component" value="Unassembled WGS sequence"/>
</dbReference>
<dbReference type="SUPFAM" id="SSF56300">
    <property type="entry name" value="Metallo-dependent phosphatases"/>
    <property type="match status" value="1"/>
</dbReference>
<evidence type="ECO:0000259" key="2">
    <source>
        <dbReference type="Pfam" id="PF00149"/>
    </source>
</evidence>
<keyword evidence="1" id="KW-0812">Transmembrane</keyword>
<dbReference type="Pfam" id="PF00149">
    <property type="entry name" value="Metallophos"/>
    <property type="match status" value="1"/>
</dbReference>
<gene>
    <name evidence="3" type="ORF">AAIR29_08575</name>
</gene>
<feature type="transmembrane region" description="Helical" evidence="1">
    <location>
        <begin position="6"/>
        <end position="24"/>
    </location>
</feature>
<organism evidence="3 4">
    <name type="scientific">Psychrobacter saeujeotis</name>
    <dbReference type="NCBI Taxonomy" id="3143436"/>
    <lineage>
        <taxon>Bacteria</taxon>
        <taxon>Pseudomonadati</taxon>
        <taxon>Pseudomonadota</taxon>
        <taxon>Gammaproteobacteria</taxon>
        <taxon>Moraxellales</taxon>
        <taxon>Moraxellaceae</taxon>
        <taxon>Psychrobacter</taxon>
    </lineage>
</organism>
<dbReference type="PANTHER" id="PTHR31302">
    <property type="entry name" value="TRANSMEMBRANE PROTEIN WITH METALLOPHOSPHOESTERASE DOMAIN-RELATED"/>
    <property type="match status" value="1"/>
</dbReference>
<comment type="caution">
    <text evidence="3">The sequence shown here is derived from an EMBL/GenBank/DDBJ whole genome shotgun (WGS) entry which is preliminary data.</text>
</comment>
<dbReference type="PANTHER" id="PTHR31302:SF0">
    <property type="entry name" value="TRANSMEMBRANE PROTEIN WITH METALLOPHOSPHOESTERASE DOMAIN"/>
    <property type="match status" value="1"/>
</dbReference>
<sequence length="358" mass="40300">MWFFFIVVTQILALTTSIILWWLIKPRRSITKKAVISSVFIINNVALIYGLSEFWRERFHVYLVVGILQGFMIYAAIITSAIALIYYKLLRGQRRPKLIRSFGIVTYIGIVSLAVFNAYSPVVHQLTVTTTKPLDEPVDIALVSDTHLGRWFGNRQIDRLVNLIDAQDADMVVLAGDVMNDTTVYYDKTNMHEHLSKLRAPLGVYAVLGNHDYLGYEEAIAEAVTKAGITVLDNESVLLNDSVWLVGRSDDVDSTRLSASELLSKVDTDKPTVFLEHRPTALKEISDLPVDLHLSGHTHGGQIFPLTLLKQWFQPLVHGTKNIKDTQFLVSSGYGFGPVPFRLGTRSEIWMIRLQSAL</sequence>
<evidence type="ECO:0000256" key="1">
    <source>
        <dbReference type="SAM" id="Phobius"/>
    </source>
</evidence>
<dbReference type="InterPro" id="IPR051158">
    <property type="entry name" value="Metallophosphoesterase_sf"/>
</dbReference>
<name>A0ABU9X8E6_9GAMM</name>
<protein>
    <submittedName>
        <fullName evidence="3">Metallophosphoesterase</fullName>
    </submittedName>
</protein>